<evidence type="ECO:0000256" key="3">
    <source>
        <dbReference type="ARBA" id="ARBA00022692"/>
    </source>
</evidence>
<evidence type="ECO:0008006" key="9">
    <source>
        <dbReference type="Google" id="ProtNLM"/>
    </source>
</evidence>
<evidence type="ECO:0000256" key="1">
    <source>
        <dbReference type="ARBA" id="ARBA00004141"/>
    </source>
</evidence>
<proteinExistence type="predicted"/>
<feature type="transmembrane region" description="Helical" evidence="6">
    <location>
        <begin position="135"/>
        <end position="154"/>
    </location>
</feature>
<keyword evidence="3 6" id="KW-0812">Transmembrane</keyword>
<comment type="caution">
    <text evidence="7">The sequence shown here is derived from an EMBL/GenBank/DDBJ whole genome shotgun (WGS) entry which is preliminary data.</text>
</comment>
<evidence type="ECO:0000313" key="8">
    <source>
        <dbReference type="Proteomes" id="UP000182235"/>
    </source>
</evidence>
<evidence type="ECO:0000256" key="2">
    <source>
        <dbReference type="ARBA" id="ARBA00022448"/>
    </source>
</evidence>
<dbReference type="GO" id="GO:0008506">
    <property type="term" value="F:sucrose:proton symporter activity"/>
    <property type="evidence" value="ECO:0007669"/>
    <property type="project" value="TreeGrafter"/>
</dbReference>
<feature type="transmembrane region" description="Helical" evidence="6">
    <location>
        <begin position="498"/>
        <end position="517"/>
    </location>
</feature>
<accession>A0A1J9Q446</accession>
<feature type="transmembrane region" description="Helical" evidence="6">
    <location>
        <begin position="331"/>
        <end position="356"/>
    </location>
</feature>
<keyword evidence="4 6" id="KW-1133">Transmembrane helix</keyword>
<reference evidence="7 8" key="1">
    <citation type="submission" date="2015-07" db="EMBL/GenBank/DDBJ databases">
        <title>Emmonsia species relationships and genome sequence.</title>
        <authorList>
            <consortium name="The Broad Institute Genomics Platform"/>
            <person name="Cuomo C.A."/>
            <person name="Munoz J.F."/>
            <person name="Imamovic A."/>
            <person name="Priest M.E."/>
            <person name="Young S."/>
            <person name="Clay O.K."/>
            <person name="McEwen J.G."/>
        </authorList>
    </citation>
    <scope>NUCLEOTIDE SEQUENCE [LARGE SCALE GENOMIC DNA]</scope>
    <source>
        <strain evidence="7 8">UAMH 9510</strain>
    </source>
</reference>
<dbReference type="GO" id="GO:0005886">
    <property type="term" value="C:plasma membrane"/>
    <property type="evidence" value="ECO:0007669"/>
    <property type="project" value="TreeGrafter"/>
</dbReference>
<dbReference type="VEuPathDB" id="FungiDB:AJ78_08117"/>
<dbReference type="Gene3D" id="1.20.1250.20">
    <property type="entry name" value="MFS general substrate transporter like domains"/>
    <property type="match status" value="1"/>
</dbReference>
<dbReference type="Proteomes" id="UP000182235">
    <property type="component" value="Unassembled WGS sequence"/>
</dbReference>
<evidence type="ECO:0000256" key="4">
    <source>
        <dbReference type="ARBA" id="ARBA00022989"/>
    </source>
</evidence>
<dbReference type="SUPFAM" id="SSF103473">
    <property type="entry name" value="MFS general substrate transporter"/>
    <property type="match status" value="1"/>
</dbReference>
<dbReference type="PANTHER" id="PTHR19432">
    <property type="entry name" value="SUGAR TRANSPORTER"/>
    <property type="match status" value="1"/>
</dbReference>
<feature type="transmembrane region" description="Helical" evidence="6">
    <location>
        <begin position="200"/>
        <end position="218"/>
    </location>
</feature>
<dbReference type="OrthoDB" id="28755at2759"/>
<name>A0A1J9Q446_9EURO</name>
<dbReference type="EMBL" id="LGRN01000629">
    <property type="protein sequence ID" value="OJD11031.1"/>
    <property type="molecule type" value="Genomic_DNA"/>
</dbReference>
<gene>
    <name evidence="7" type="ORF">AJ78_08117</name>
</gene>
<feature type="transmembrane region" description="Helical" evidence="6">
    <location>
        <begin position="105"/>
        <end position="123"/>
    </location>
</feature>
<dbReference type="AlphaFoldDB" id="A0A1J9Q446"/>
<feature type="transmembrane region" description="Helical" evidence="6">
    <location>
        <begin position="21"/>
        <end position="40"/>
    </location>
</feature>
<dbReference type="PANTHER" id="PTHR19432:SF76">
    <property type="entry name" value="TRANSPORTER, PUTATIVE (EUROFUNG)-RELATED"/>
    <property type="match status" value="1"/>
</dbReference>
<keyword evidence="8" id="KW-1185">Reference proteome</keyword>
<keyword evidence="5 6" id="KW-0472">Membrane</keyword>
<feature type="transmembrane region" description="Helical" evidence="6">
    <location>
        <begin position="307"/>
        <end position="325"/>
    </location>
</feature>
<evidence type="ECO:0000256" key="5">
    <source>
        <dbReference type="ARBA" id="ARBA00023136"/>
    </source>
</evidence>
<sequence length="524" mass="57471">MQPLVGVMTDRSTSKWGRRRPFMIAGSFMVAFCLLMLGWASEIVGLFISEEDTKKSVTVAVAVLSIYAVDFAINIVQASCRSLIVDTLPIPQQQLGSAWASRMAAVGNLIGYAIGSVDMLGIFGHSLGDTQFKQITVISTMFLISAVSVTSYAVKERVLISVRYLNGFNAIRDSDRKTGAVKIFSQLCRTTLNLPPRIQAICWAQFWAWIGWFPFLFYSSTWVGETHFRYEAPEDAAEKSSDTLGDVGRIGSLSLVIFSIVTFISSVILPFGVLSPDTKKSTIRRRPPLALVRLFNKLHFSRPDLQTAWMISHIVFAITMIFAPTARSVQFATILVAICGAPWAVTCWAPFAFMGVEINRLAIRSFTRKSNVTMITSATFNGHNSDLSSYDTELEDRGPSVLRLNHGHSLGVDSDSETDDDGEEASSTGELAGIYLGVLNIYTTLPQFVGTLISWIVFSILEPSTSSPVVADGNTNDATSSEQDDGKWINRHRDGPNAIAVCLFIGAMCSLVAAEATRRLKYAR</sequence>
<comment type="subcellular location">
    <subcellularLocation>
        <location evidence="1">Membrane</location>
        <topology evidence="1">Multi-pass membrane protein</topology>
    </subcellularLocation>
</comment>
<dbReference type="InterPro" id="IPR036259">
    <property type="entry name" value="MFS_trans_sf"/>
</dbReference>
<feature type="transmembrane region" description="Helical" evidence="6">
    <location>
        <begin position="250"/>
        <end position="274"/>
    </location>
</feature>
<feature type="transmembrane region" description="Helical" evidence="6">
    <location>
        <begin position="60"/>
        <end position="84"/>
    </location>
</feature>
<keyword evidence="2" id="KW-0813">Transport</keyword>
<evidence type="ECO:0000256" key="6">
    <source>
        <dbReference type="SAM" id="Phobius"/>
    </source>
</evidence>
<organism evidence="7 8">
    <name type="scientific">Emergomyces pasteurianus Ep9510</name>
    <dbReference type="NCBI Taxonomy" id="1447872"/>
    <lineage>
        <taxon>Eukaryota</taxon>
        <taxon>Fungi</taxon>
        <taxon>Dikarya</taxon>
        <taxon>Ascomycota</taxon>
        <taxon>Pezizomycotina</taxon>
        <taxon>Eurotiomycetes</taxon>
        <taxon>Eurotiomycetidae</taxon>
        <taxon>Onygenales</taxon>
        <taxon>Ajellomycetaceae</taxon>
        <taxon>Emergomyces</taxon>
    </lineage>
</organism>
<feature type="transmembrane region" description="Helical" evidence="6">
    <location>
        <begin position="434"/>
        <end position="458"/>
    </location>
</feature>
<evidence type="ECO:0000313" key="7">
    <source>
        <dbReference type="EMBL" id="OJD11031.1"/>
    </source>
</evidence>
<protein>
    <recommendedName>
        <fullName evidence="9">Sucrose transporter</fullName>
    </recommendedName>
</protein>